<name>A0A6S7JXI4_PARCT</name>
<evidence type="ECO:0000256" key="3">
    <source>
        <dbReference type="ARBA" id="ARBA00022473"/>
    </source>
</evidence>
<evidence type="ECO:0000256" key="5">
    <source>
        <dbReference type="ARBA" id="ARBA00022687"/>
    </source>
</evidence>
<evidence type="ECO:0000313" key="9">
    <source>
        <dbReference type="Proteomes" id="UP001152795"/>
    </source>
</evidence>
<reference evidence="8" key="1">
    <citation type="submission" date="2020-04" db="EMBL/GenBank/DDBJ databases">
        <authorList>
            <person name="Alioto T."/>
            <person name="Alioto T."/>
            <person name="Gomez Garrido J."/>
        </authorList>
    </citation>
    <scope>NUCLEOTIDE SEQUENCE</scope>
    <source>
        <strain evidence="8">A484AB</strain>
    </source>
</reference>
<dbReference type="GO" id="GO:0039706">
    <property type="term" value="F:co-receptor binding"/>
    <property type="evidence" value="ECO:0007669"/>
    <property type="project" value="TreeGrafter"/>
</dbReference>
<dbReference type="GO" id="GO:0005615">
    <property type="term" value="C:extracellular space"/>
    <property type="evidence" value="ECO:0007669"/>
    <property type="project" value="TreeGrafter"/>
</dbReference>
<proteinExistence type="inferred from homology"/>
<keyword evidence="5" id="KW-0879">Wnt signaling pathway</keyword>
<comment type="similarity">
    <text evidence="2">Belongs to the dickkopf family.</text>
</comment>
<keyword evidence="9" id="KW-1185">Reference proteome</keyword>
<organism evidence="8 9">
    <name type="scientific">Paramuricea clavata</name>
    <name type="common">Red gorgonian</name>
    <name type="synonym">Violescent sea-whip</name>
    <dbReference type="NCBI Taxonomy" id="317549"/>
    <lineage>
        <taxon>Eukaryota</taxon>
        <taxon>Metazoa</taxon>
        <taxon>Cnidaria</taxon>
        <taxon>Anthozoa</taxon>
        <taxon>Octocorallia</taxon>
        <taxon>Malacalcyonacea</taxon>
        <taxon>Plexauridae</taxon>
        <taxon>Paramuricea</taxon>
    </lineage>
</organism>
<dbReference type="PANTHER" id="PTHR12113:SF31">
    <property type="entry name" value="DICKKOPF N-TERMINAL CYSTEINE-RICH DOMAIN-CONTAINING PROTEIN"/>
    <property type="match status" value="1"/>
</dbReference>
<dbReference type="Proteomes" id="UP001152795">
    <property type="component" value="Unassembled WGS sequence"/>
</dbReference>
<dbReference type="OrthoDB" id="4321958at2759"/>
<evidence type="ECO:0000256" key="7">
    <source>
        <dbReference type="ARBA" id="ARBA00023157"/>
    </source>
</evidence>
<comment type="subcellular location">
    <subcellularLocation>
        <location evidence="1">Secreted</location>
    </subcellularLocation>
</comment>
<evidence type="ECO:0000256" key="4">
    <source>
        <dbReference type="ARBA" id="ARBA00022525"/>
    </source>
</evidence>
<dbReference type="InterPro" id="IPR006796">
    <property type="entry name" value="Dickkopf_N"/>
</dbReference>
<sequence>MKLLACIVLQCFVLVHLADCVVFSWLWNVNPLEADSISKHNSSTALNTKRTCTKDRNCGATNYCHRHYGTCHKCKKIGAKCRRDHVCCKGFECVFGSCRRIVKKGNFLSRCRKDRDCKKGLCCAKSHGEFVCKPMLRENQLCSVLEGGVAYTVNHGCPCDEGLVCRRWKIRSKRVKGIIPPKHKTKIKRCQKIPS</sequence>
<dbReference type="GO" id="GO:0090090">
    <property type="term" value="P:negative regulation of canonical Wnt signaling pathway"/>
    <property type="evidence" value="ECO:0007669"/>
    <property type="project" value="TreeGrafter"/>
</dbReference>
<dbReference type="GO" id="GO:0016055">
    <property type="term" value="P:Wnt signaling pathway"/>
    <property type="evidence" value="ECO:0007669"/>
    <property type="project" value="UniProtKB-KW"/>
</dbReference>
<evidence type="ECO:0000313" key="8">
    <source>
        <dbReference type="EMBL" id="CAB4014488.1"/>
    </source>
</evidence>
<keyword evidence="7" id="KW-1015">Disulfide bond</keyword>
<keyword evidence="6" id="KW-0732">Signal</keyword>
<dbReference type="PANTHER" id="PTHR12113">
    <property type="entry name" value="DICKKOPF3-LIKE 3"/>
    <property type="match status" value="1"/>
</dbReference>
<keyword evidence="4" id="KW-0964">Secreted</keyword>
<dbReference type="InterPro" id="IPR039863">
    <property type="entry name" value="DKK1-4"/>
</dbReference>
<dbReference type="Pfam" id="PF04706">
    <property type="entry name" value="Dickkopf_N"/>
    <property type="match status" value="1"/>
</dbReference>
<dbReference type="AlphaFoldDB" id="A0A6S7JXI4"/>
<evidence type="ECO:0000256" key="1">
    <source>
        <dbReference type="ARBA" id="ARBA00004613"/>
    </source>
</evidence>
<dbReference type="Gene3D" id="2.10.80.10">
    <property type="entry name" value="Lipase, subunit A"/>
    <property type="match status" value="1"/>
</dbReference>
<accession>A0A6S7JXI4</accession>
<gene>
    <name evidence="8" type="ORF">PACLA_8A028572</name>
</gene>
<dbReference type="GO" id="GO:0048019">
    <property type="term" value="F:receptor antagonist activity"/>
    <property type="evidence" value="ECO:0007669"/>
    <property type="project" value="TreeGrafter"/>
</dbReference>
<evidence type="ECO:0000256" key="2">
    <source>
        <dbReference type="ARBA" id="ARBA00010842"/>
    </source>
</evidence>
<protein>
    <submittedName>
        <fullName evidence="8">Dickkopf-related 3-like</fullName>
    </submittedName>
</protein>
<comment type="caution">
    <text evidence="8">The sequence shown here is derived from an EMBL/GenBank/DDBJ whole genome shotgun (WGS) entry which is preliminary data.</text>
</comment>
<keyword evidence="3" id="KW-0217">Developmental protein</keyword>
<evidence type="ECO:0000256" key="6">
    <source>
        <dbReference type="ARBA" id="ARBA00022729"/>
    </source>
</evidence>
<dbReference type="EMBL" id="CACRXK020008323">
    <property type="protein sequence ID" value="CAB4014488.1"/>
    <property type="molecule type" value="Genomic_DNA"/>
</dbReference>